<sequence length="85" mass="9759">MELQTLFEKAVKESKELSSKPSNEVLLQLYSLYKQGTEGDINTEPPANPFDFVNKAKYQAWSDLKGKTKEDAMQEYVNLVEKLKD</sequence>
<dbReference type="PROSITE" id="PS51228">
    <property type="entry name" value="ACB_2"/>
    <property type="match status" value="1"/>
</dbReference>
<dbReference type="PANTHER" id="PTHR23310:SF62">
    <property type="entry name" value="ACYL-COA BINDING PROTEIN 1, ISOFORM A"/>
    <property type="match status" value="1"/>
</dbReference>
<dbReference type="InterPro" id="IPR000582">
    <property type="entry name" value="Acyl-CoA-binding_protein"/>
</dbReference>
<dbReference type="EMBL" id="JBHUOZ010000003">
    <property type="protein sequence ID" value="MFD2920787.1"/>
    <property type="molecule type" value="Genomic_DNA"/>
</dbReference>
<keyword evidence="4" id="KW-1185">Reference proteome</keyword>
<dbReference type="Pfam" id="PF00887">
    <property type="entry name" value="ACBP"/>
    <property type="match status" value="1"/>
</dbReference>
<dbReference type="Gene3D" id="1.20.80.10">
    <property type="match status" value="1"/>
</dbReference>
<reference evidence="4" key="1">
    <citation type="journal article" date="2019" name="Int. J. Syst. Evol. Microbiol.">
        <title>The Global Catalogue of Microorganisms (GCM) 10K type strain sequencing project: providing services to taxonomists for standard genome sequencing and annotation.</title>
        <authorList>
            <consortium name="The Broad Institute Genomics Platform"/>
            <consortium name="The Broad Institute Genome Sequencing Center for Infectious Disease"/>
            <person name="Wu L."/>
            <person name="Ma J."/>
        </authorList>
    </citation>
    <scope>NUCLEOTIDE SEQUENCE [LARGE SCALE GENOMIC DNA]</scope>
    <source>
        <strain evidence="4">KCTC 23299</strain>
    </source>
</reference>
<keyword evidence="1" id="KW-0446">Lipid-binding</keyword>
<evidence type="ECO:0000313" key="3">
    <source>
        <dbReference type="EMBL" id="MFD2920787.1"/>
    </source>
</evidence>
<dbReference type="PANTHER" id="PTHR23310">
    <property type="entry name" value="ACYL-COA-BINDING PROTEIN, ACBP"/>
    <property type="match status" value="1"/>
</dbReference>
<dbReference type="RefSeq" id="WP_386099816.1">
    <property type="nucleotide sequence ID" value="NZ_JBHUOZ010000003.1"/>
</dbReference>
<dbReference type="SUPFAM" id="SSF47027">
    <property type="entry name" value="Acyl-CoA binding protein"/>
    <property type="match status" value="1"/>
</dbReference>
<evidence type="ECO:0000313" key="4">
    <source>
        <dbReference type="Proteomes" id="UP001597511"/>
    </source>
</evidence>
<proteinExistence type="predicted"/>
<evidence type="ECO:0000259" key="2">
    <source>
        <dbReference type="PROSITE" id="PS51228"/>
    </source>
</evidence>
<evidence type="ECO:0000256" key="1">
    <source>
        <dbReference type="ARBA" id="ARBA00023121"/>
    </source>
</evidence>
<dbReference type="PROSITE" id="PS00880">
    <property type="entry name" value="ACB_1"/>
    <property type="match status" value="1"/>
</dbReference>
<protein>
    <submittedName>
        <fullName evidence="3">Acyl-CoA-binding protein</fullName>
    </submittedName>
</protein>
<dbReference type="InterPro" id="IPR035984">
    <property type="entry name" value="Acyl-CoA-binding_sf"/>
</dbReference>
<name>A0ABW6A7R2_9BACT</name>
<comment type="caution">
    <text evidence="3">The sequence shown here is derived from an EMBL/GenBank/DDBJ whole genome shotgun (WGS) entry which is preliminary data.</text>
</comment>
<organism evidence="3 4">
    <name type="scientific">Terrimonas rubra</name>
    <dbReference type="NCBI Taxonomy" id="1035890"/>
    <lineage>
        <taxon>Bacteria</taxon>
        <taxon>Pseudomonadati</taxon>
        <taxon>Bacteroidota</taxon>
        <taxon>Chitinophagia</taxon>
        <taxon>Chitinophagales</taxon>
        <taxon>Chitinophagaceae</taxon>
        <taxon>Terrimonas</taxon>
    </lineage>
</organism>
<accession>A0ABW6A7R2</accession>
<dbReference type="InterPro" id="IPR022408">
    <property type="entry name" value="Acyl-CoA-binding_prot_CS"/>
</dbReference>
<gene>
    <name evidence="3" type="ORF">ACFS6H_13765</name>
</gene>
<feature type="domain" description="ACB" evidence="2">
    <location>
        <begin position="3"/>
        <end position="85"/>
    </location>
</feature>
<dbReference type="Proteomes" id="UP001597511">
    <property type="component" value="Unassembled WGS sequence"/>
</dbReference>
<dbReference type="PRINTS" id="PR00689">
    <property type="entry name" value="ACOABINDINGP"/>
</dbReference>
<dbReference type="InterPro" id="IPR014352">
    <property type="entry name" value="FERM/acyl-CoA-bd_prot_sf"/>
</dbReference>